<dbReference type="RefSeq" id="WP_197872688.1">
    <property type="nucleotide sequence ID" value="NZ_CP069270.1"/>
</dbReference>
<evidence type="ECO:0000313" key="2">
    <source>
        <dbReference type="EMBL" id="MBH3440075.1"/>
    </source>
</evidence>
<proteinExistence type="predicted"/>
<evidence type="ECO:0000256" key="1">
    <source>
        <dbReference type="SAM" id="MobiDB-lite"/>
    </source>
</evidence>
<feature type="region of interest" description="Disordered" evidence="1">
    <location>
        <begin position="1"/>
        <end position="24"/>
    </location>
</feature>
<gene>
    <name evidence="2" type="ORF">I5Q09_15420</name>
</gene>
<dbReference type="Proteomes" id="UP000638986">
    <property type="component" value="Unassembled WGS sequence"/>
</dbReference>
<reference evidence="2 3" key="1">
    <citation type="submission" date="2020-11" db="EMBL/GenBank/DDBJ databases">
        <title>Enhanced detection system for hospital associated transmission using whole genome sequencing surveillance.</title>
        <authorList>
            <person name="Harrison L.H."/>
            <person name="Van Tyne D."/>
            <person name="Marsh J.W."/>
            <person name="Griffith M.P."/>
            <person name="Snyder D.J."/>
            <person name="Cooper V.S."/>
            <person name="Mustapha M."/>
        </authorList>
    </citation>
    <scope>NUCLEOTIDE SEQUENCE [LARGE SCALE GENOMIC DNA]</scope>
    <source>
        <strain evidence="2 3">PSB00013</strain>
    </source>
</reference>
<comment type="caution">
    <text evidence="2">The sequence shown here is derived from an EMBL/GenBank/DDBJ whole genome shotgun (WGS) entry which is preliminary data.</text>
</comment>
<accession>A0ABS0MUC2</accession>
<name>A0ABS0MUC2_PSELU</name>
<dbReference type="EMBL" id="JADTXM010000010">
    <property type="protein sequence ID" value="MBH3440075.1"/>
    <property type="molecule type" value="Genomic_DNA"/>
</dbReference>
<evidence type="ECO:0000313" key="3">
    <source>
        <dbReference type="Proteomes" id="UP000638986"/>
    </source>
</evidence>
<evidence type="ECO:0008006" key="4">
    <source>
        <dbReference type="Google" id="ProtNLM"/>
    </source>
</evidence>
<sequence>MLAMVIPGPRRRAAPGAFPSPTSEELDGLVDHAVQLFLHGSKVRPA</sequence>
<protein>
    <recommendedName>
        <fullName evidence="4">TetR family transcriptional regulator</fullName>
    </recommendedName>
</protein>
<organism evidence="2 3">
    <name type="scientific">Pseudomonas luteola</name>
    <dbReference type="NCBI Taxonomy" id="47886"/>
    <lineage>
        <taxon>Bacteria</taxon>
        <taxon>Pseudomonadati</taxon>
        <taxon>Pseudomonadota</taxon>
        <taxon>Gammaproteobacteria</taxon>
        <taxon>Pseudomonadales</taxon>
        <taxon>Pseudomonadaceae</taxon>
        <taxon>Pseudomonas</taxon>
    </lineage>
</organism>